<dbReference type="Proteomes" id="UP000655225">
    <property type="component" value="Unassembled WGS sequence"/>
</dbReference>
<dbReference type="AlphaFoldDB" id="A0A834YIK7"/>
<dbReference type="EMBL" id="JABCRI010000019">
    <property type="protein sequence ID" value="KAF8388675.1"/>
    <property type="molecule type" value="Genomic_DNA"/>
</dbReference>
<evidence type="ECO:0000313" key="1">
    <source>
        <dbReference type="EMBL" id="KAF8388675.1"/>
    </source>
</evidence>
<organism evidence="1 2">
    <name type="scientific">Tetracentron sinense</name>
    <name type="common">Spur-leaf</name>
    <dbReference type="NCBI Taxonomy" id="13715"/>
    <lineage>
        <taxon>Eukaryota</taxon>
        <taxon>Viridiplantae</taxon>
        <taxon>Streptophyta</taxon>
        <taxon>Embryophyta</taxon>
        <taxon>Tracheophyta</taxon>
        <taxon>Spermatophyta</taxon>
        <taxon>Magnoliopsida</taxon>
        <taxon>Trochodendrales</taxon>
        <taxon>Trochodendraceae</taxon>
        <taxon>Tetracentron</taxon>
    </lineage>
</organism>
<accession>A0A834YIK7</accession>
<protein>
    <submittedName>
        <fullName evidence="1">Uncharacterized protein</fullName>
    </submittedName>
</protein>
<gene>
    <name evidence="1" type="ORF">HHK36_025355</name>
</gene>
<comment type="caution">
    <text evidence="1">The sequence shown here is derived from an EMBL/GenBank/DDBJ whole genome shotgun (WGS) entry which is preliminary data.</text>
</comment>
<evidence type="ECO:0000313" key="2">
    <source>
        <dbReference type="Proteomes" id="UP000655225"/>
    </source>
</evidence>
<name>A0A834YIK7_TETSI</name>
<proteinExistence type="predicted"/>
<keyword evidence="2" id="KW-1185">Reference proteome</keyword>
<reference evidence="1 2" key="1">
    <citation type="submission" date="2020-04" db="EMBL/GenBank/DDBJ databases">
        <title>Plant Genome Project.</title>
        <authorList>
            <person name="Zhang R.-G."/>
        </authorList>
    </citation>
    <scope>NUCLEOTIDE SEQUENCE [LARGE SCALE GENOMIC DNA]</scope>
    <source>
        <strain evidence="1">YNK0</strain>
        <tissue evidence="1">Leaf</tissue>
    </source>
</reference>
<sequence>MMGSYQSVLPFPIDFEISLQSEFLMIALPILEIYSSPSIVVNFSHFANGMA</sequence>